<comment type="caution">
    <text evidence="1">The sequence shown here is derived from an EMBL/GenBank/DDBJ whole genome shotgun (WGS) entry which is preliminary data.</text>
</comment>
<reference evidence="1" key="1">
    <citation type="submission" date="2024-09" db="EMBL/GenBank/DDBJ databases">
        <title>Black Yeasts Isolated from many extreme environments.</title>
        <authorList>
            <person name="Coleine C."/>
            <person name="Stajich J.E."/>
            <person name="Selbmann L."/>
        </authorList>
    </citation>
    <scope>NUCLEOTIDE SEQUENCE</scope>
    <source>
        <strain evidence="1">CCFEE 5737</strain>
    </source>
</reference>
<sequence length="415" mass="44653">MRSFIASVAVVGLASVAAAAPLAPSPSGFHGHSQGSSAEGYGSDNYVKGEDIFKFPLADGFPNPNDQQLHQIEEIAHGTLPNGPPPPKIDNDTKTSLQLIAFNENFEVAFFEQLVENITNNVDGFQFNDKKQRDFVLQNLIVADADEQLHELNANGALKHFGFDPIEPCQYIFPGVVDLKTALATAITFTDVVMGTLGDVQEKLANAGDNGIIRGIASVIGQEGEQTGLYRSLLQKVAPDVPFLTASERRFAFSALQGFVVPGSCPNENEIDLTMFAPLTVVTPPQPKDQLVKYSFDLDQINEGLTNNAKTSRDMNISSSSAGHPGNNNSGMDYSKYDYSKLFLTLVNQQNLPISEKIQNVEIDGSTITFEALFPFEENVLNGLTIAAVTVGEGFASVVDVADHTIAGPGLIEVN</sequence>
<keyword evidence="2" id="KW-1185">Reference proteome</keyword>
<gene>
    <name evidence="1" type="ORF">LTS18_003569</name>
</gene>
<protein>
    <submittedName>
        <fullName evidence="1">Uncharacterized protein</fullName>
    </submittedName>
</protein>
<organism evidence="1 2">
    <name type="scientific">Coniosporium uncinatum</name>
    <dbReference type="NCBI Taxonomy" id="93489"/>
    <lineage>
        <taxon>Eukaryota</taxon>
        <taxon>Fungi</taxon>
        <taxon>Dikarya</taxon>
        <taxon>Ascomycota</taxon>
        <taxon>Pezizomycotina</taxon>
        <taxon>Dothideomycetes</taxon>
        <taxon>Dothideomycetes incertae sedis</taxon>
        <taxon>Coniosporium</taxon>
    </lineage>
</organism>
<proteinExistence type="predicted"/>
<dbReference type="Proteomes" id="UP001186974">
    <property type="component" value="Unassembled WGS sequence"/>
</dbReference>
<name>A0ACC3DT82_9PEZI</name>
<accession>A0ACC3DT82</accession>
<evidence type="ECO:0000313" key="1">
    <source>
        <dbReference type="EMBL" id="KAK3079927.1"/>
    </source>
</evidence>
<dbReference type="EMBL" id="JAWDJW010000841">
    <property type="protein sequence ID" value="KAK3079927.1"/>
    <property type="molecule type" value="Genomic_DNA"/>
</dbReference>
<evidence type="ECO:0000313" key="2">
    <source>
        <dbReference type="Proteomes" id="UP001186974"/>
    </source>
</evidence>